<dbReference type="EMBL" id="FMAG01000014">
    <property type="protein sequence ID" value="SCB49927.1"/>
    <property type="molecule type" value="Genomic_DNA"/>
</dbReference>
<dbReference type="RefSeq" id="WP_245304949.1">
    <property type="nucleotide sequence ID" value="NZ_FMAG01000014.1"/>
</dbReference>
<organism evidence="1 2">
    <name type="scientific">Rhizobium multihospitium</name>
    <dbReference type="NCBI Taxonomy" id="410764"/>
    <lineage>
        <taxon>Bacteria</taxon>
        <taxon>Pseudomonadati</taxon>
        <taxon>Pseudomonadota</taxon>
        <taxon>Alphaproteobacteria</taxon>
        <taxon>Hyphomicrobiales</taxon>
        <taxon>Rhizobiaceae</taxon>
        <taxon>Rhizobium/Agrobacterium group</taxon>
        <taxon>Rhizobium</taxon>
    </lineage>
</organism>
<dbReference type="STRING" id="410764.GA0061103_0720"/>
<reference evidence="2" key="1">
    <citation type="submission" date="2016-08" db="EMBL/GenBank/DDBJ databases">
        <authorList>
            <person name="Varghese N."/>
            <person name="Submissions Spin"/>
        </authorList>
    </citation>
    <scope>NUCLEOTIDE SEQUENCE [LARGE SCALE GENOMIC DNA]</scope>
    <source>
        <strain evidence="2">HAMBI 2975</strain>
    </source>
</reference>
<dbReference type="PANTHER" id="PTHR37816">
    <property type="entry name" value="YALI0E33011P"/>
    <property type="match status" value="1"/>
</dbReference>
<dbReference type="AlphaFoldDB" id="A0A1C3XCA3"/>
<dbReference type="PANTHER" id="PTHR37816:SF1">
    <property type="entry name" value="TOXIN"/>
    <property type="match status" value="1"/>
</dbReference>
<accession>A0A1C3XCA3</accession>
<dbReference type="InterPro" id="IPR027417">
    <property type="entry name" value="P-loop_NTPase"/>
</dbReference>
<keyword evidence="1" id="KW-0418">Kinase</keyword>
<dbReference type="GO" id="GO:0016301">
    <property type="term" value="F:kinase activity"/>
    <property type="evidence" value="ECO:0007669"/>
    <property type="project" value="UniProtKB-KW"/>
</dbReference>
<dbReference type="SUPFAM" id="SSF52540">
    <property type="entry name" value="P-loop containing nucleoside triphosphate hydrolases"/>
    <property type="match status" value="1"/>
</dbReference>
<evidence type="ECO:0000313" key="2">
    <source>
        <dbReference type="Proteomes" id="UP000199101"/>
    </source>
</evidence>
<gene>
    <name evidence="1" type="ORF">GA0061103_0720</name>
</gene>
<proteinExistence type="predicted"/>
<dbReference type="Proteomes" id="UP000199101">
    <property type="component" value="Unassembled WGS sequence"/>
</dbReference>
<evidence type="ECO:0000313" key="1">
    <source>
        <dbReference type="EMBL" id="SCB49927.1"/>
    </source>
</evidence>
<sequence length="170" mass="19140">MENLQRILIFGNGGTGKTWLSREIGQILKRPAIHLDDLRWAPDQYGVARDNQVVFNEVVEAAKAESWLMEGVYGWLANAVLHRVTSLIWIDLPDEDCIANITARGIQGGGSEESFQELIEWVREYRKRENSSTSYVGHQKLFEACAGTKVLLKSRSQVIDHVEAIRALCG</sequence>
<dbReference type="Gene3D" id="3.40.50.300">
    <property type="entry name" value="P-loop containing nucleotide triphosphate hydrolases"/>
    <property type="match status" value="1"/>
</dbReference>
<name>A0A1C3XCA3_9HYPH</name>
<protein>
    <submittedName>
        <fullName evidence="1">Adenylate kinase</fullName>
    </submittedName>
</protein>
<keyword evidence="2" id="KW-1185">Reference proteome</keyword>
<dbReference type="InterPro" id="IPR052922">
    <property type="entry name" value="Cytidylate_Kinase-2"/>
</dbReference>
<keyword evidence="1" id="KW-0808">Transferase</keyword>